<dbReference type="InterPro" id="IPR052727">
    <property type="entry name" value="Rab4/Rab5_effector"/>
</dbReference>
<reference evidence="7 9" key="1">
    <citation type="submission" date="2018-08" db="EMBL/GenBank/DDBJ databases">
        <title>Genomic investigation of the strawberry pathogen Phytophthora fragariae indicates pathogenicity is determined by transcriptional variation in three key races.</title>
        <authorList>
            <person name="Adams T.M."/>
            <person name="Armitage A.D."/>
            <person name="Sobczyk M.K."/>
            <person name="Bates H.J."/>
            <person name="Dunwell J.M."/>
            <person name="Nellist C.F."/>
            <person name="Harrison R.J."/>
        </authorList>
    </citation>
    <scope>NUCLEOTIDE SEQUENCE [LARGE SCALE GENOMIC DNA]</scope>
    <source>
        <strain evidence="6 8">SCRP249</strain>
        <strain evidence="7 9">SCRP333</strain>
    </source>
</reference>
<gene>
    <name evidence="6" type="ORF">PR001_g23039</name>
    <name evidence="7" type="ORF">PR003_g24213</name>
</gene>
<evidence type="ECO:0000256" key="2">
    <source>
        <dbReference type="ARBA" id="ARBA00022771"/>
    </source>
</evidence>
<dbReference type="PROSITE" id="PS50178">
    <property type="entry name" value="ZF_FYVE"/>
    <property type="match status" value="1"/>
</dbReference>
<dbReference type="EMBL" id="QXFT01002680">
    <property type="protein sequence ID" value="KAE9294623.1"/>
    <property type="molecule type" value="Genomic_DNA"/>
</dbReference>
<dbReference type="InterPro" id="IPR011011">
    <property type="entry name" value="Znf_FYVE_PHD"/>
</dbReference>
<evidence type="ECO:0000313" key="7">
    <source>
        <dbReference type="EMBL" id="KAE9294623.1"/>
    </source>
</evidence>
<evidence type="ECO:0000259" key="5">
    <source>
        <dbReference type="PROSITE" id="PS50178"/>
    </source>
</evidence>
<name>A0A6A4CYM1_9STRA</name>
<dbReference type="Gene3D" id="3.30.530.20">
    <property type="match status" value="1"/>
</dbReference>
<dbReference type="InterPro" id="IPR013083">
    <property type="entry name" value="Znf_RING/FYVE/PHD"/>
</dbReference>
<keyword evidence="1" id="KW-0479">Metal-binding</keyword>
<evidence type="ECO:0000256" key="4">
    <source>
        <dbReference type="PROSITE-ProRule" id="PRU00091"/>
    </source>
</evidence>
<keyword evidence="9" id="KW-1185">Reference proteome</keyword>
<dbReference type="InterPro" id="IPR023393">
    <property type="entry name" value="START-like_dom_sf"/>
</dbReference>
<evidence type="ECO:0000256" key="1">
    <source>
        <dbReference type="ARBA" id="ARBA00022723"/>
    </source>
</evidence>
<evidence type="ECO:0000313" key="6">
    <source>
        <dbReference type="EMBL" id="KAE8984924.1"/>
    </source>
</evidence>
<dbReference type="PANTHER" id="PTHR13510:SF44">
    <property type="entry name" value="RABENOSYN-5"/>
    <property type="match status" value="1"/>
</dbReference>
<proteinExistence type="predicted"/>
<keyword evidence="3" id="KW-0862">Zinc</keyword>
<protein>
    <recommendedName>
        <fullName evidence="5">FYVE-type domain-containing protein</fullName>
    </recommendedName>
</protein>
<dbReference type="EMBL" id="QXFV01002657">
    <property type="protein sequence ID" value="KAE8984924.1"/>
    <property type="molecule type" value="Genomic_DNA"/>
</dbReference>
<dbReference type="AlphaFoldDB" id="A0A6A4CYM1"/>
<dbReference type="Gene3D" id="3.30.40.10">
    <property type="entry name" value="Zinc/RING finger domain, C3HC4 (zinc finger)"/>
    <property type="match status" value="1"/>
</dbReference>
<keyword evidence="2 4" id="KW-0863">Zinc-finger</keyword>
<dbReference type="InterPro" id="IPR017455">
    <property type="entry name" value="Znf_FYVE-rel"/>
</dbReference>
<accession>A0A6A4CYM1</accession>
<evidence type="ECO:0000313" key="9">
    <source>
        <dbReference type="Proteomes" id="UP000434957"/>
    </source>
</evidence>
<evidence type="ECO:0000313" key="8">
    <source>
        <dbReference type="Proteomes" id="UP000429607"/>
    </source>
</evidence>
<dbReference type="Proteomes" id="UP000429607">
    <property type="component" value="Unassembled WGS sequence"/>
</dbReference>
<dbReference type="PANTHER" id="PTHR13510">
    <property type="entry name" value="FYVE-FINGER-CONTAINING RAB5 EFFECTOR PROTEIN RABENOSYN-5-RELATED"/>
    <property type="match status" value="1"/>
</dbReference>
<organism evidence="7 9">
    <name type="scientific">Phytophthora rubi</name>
    <dbReference type="NCBI Taxonomy" id="129364"/>
    <lineage>
        <taxon>Eukaryota</taxon>
        <taxon>Sar</taxon>
        <taxon>Stramenopiles</taxon>
        <taxon>Oomycota</taxon>
        <taxon>Peronosporomycetes</taxon>
        <taxon>Peronosporales</taxon>
        <taxon>Peronosporaceae</taxon>
        <taxon>Phytophthora</taxon>
    </lineage>
</organism>
<dbReference type="GO" id="GO:0008270">
    <property type="term" value="F:zinc ion binding"/>
    <property type="evidence" value="ECO:0007669"/>
    <property type="project" value="UniProtKB-KW"/>
</dbReference>
<dbReference type="SUPFAM" id="SSF57903">
    <property type="entry name" value="FYVE/PHD zinc finger"/>
    <property type="match status" value="1"/>
</dbReference>
<feature type="domain" description="FYVE-type" evidence="5">
    <location>
        <begin position="286"/>
        <end position="355"/>
    </location>
</feature>
<dbReference type="CDD" id="cd00065">
    <property type="entry name" value="FYVE_like_SF"/>
    <property type="match status" value="1"/>
</dbReference>
<dbReference type="Proteomes" id="UP000434957">
    <property type="component" value="Unassembled WGS sequence"/>
</dbReference>
<sequence>MVSAPSKRFPLSASPFAPLRLSQPDETAIVSIADDLLVSTLMDYEMLYLREGGVMNPARWKAVKRFDNLVGYQGRKCRRKRSDVDVDADRCPRLVWRGTLDCSLSDIMYGAINQSDADAQAKAAYVRSNIVDSKVLASIATATPSDPFKGLQVKWMVSASGPGLKRLVRLRDFVFLEATGVTQRFSGERVGYHLIHSISIPSLRPLVEYNIVRGSVSLLHLFRESSSNTVEIYSKASLDLMGNMPSRLVMHAACKTMEALERLPVCSQMKKLAWMLRATSRPAKLSHDYSSCRLCQKDLHGEHCLRSRVMHCRICSASVCSKCCRSKTLRLADPSTGELSSRKVRYCTECIRKATNSSGVQVQIDELTQATWATTFTDTRSTLSLSSSESARDSFRGAEEV</sequence>
<comment type="caution">
    <text evidence="7">The sequence shown here is derived from an EMBL/GenBank/DDBJ whole genome shotgun (WGS) entry which is preliminary data.</text>
</comment>
<evidence type="ECO:0000256" key="3">
    <source>
        <dbReference type="ARBA" id="ARBA00022833"/>
    </source>
</evidence>